<dbReference type="Proteomes" id="UP000570474">
    <property type="component" value="Unassembled WGS sequence"/>
</dbReference>
<reference evidence="2 3" key="1">
    <citation type="submission" date="2020-04" db="EMBL/GenBank/DDBJ databases">
        <authorList>
            <person name="Yin C."/>
        </authorList>
    </citation>
    <scope>NUCLEOTIDE SEQUENCE [LARGE SCALE GENOMIC DNA]</scope>
    <source>
        <strain evidence="2 3">Ae27</strain>
    </source>
</reference>
<evidence type="ECO:0000313" key="3">
    <source>
        <dbReference type="Proteomes" id="UP000570474"/>
    </source>
</evidence>
<evidence type="ECO:0000256" key="1">
    <source>
        <dbReference type="SAM" id="MobiDB-lite"/>
    </source>
</evidence>
<dbReference type="AlphaFoldDB" id="A0A847S702"/>
<gene>
    <name evidence="2" type="ORF">HGH92_30015</name>
</gene>
<feature type="compositionally biased region" description="Basic and acidic residues" evidence="1">
    <location>
        <begin position="69"/>
        <end position="78"/>
    </location>
</feature>
<comment type="caution">
    <text evidence="2">The sequence shown here is derived from an EMBL/GenBank/DDBJ whole genome shotgun (WGS) entry which is preliminary data.</text>
</comment>
<accession>A0A847S702</accession>
<evidence type="ECO:0000313" key="2">
    <source>
        <dbReference type="EMBL" id="NLR68577.1"/>
    </source>
</evidence>
<feature type="compositionally biased region" description="Basic and acidic residues" evidence="1">
    <location>
        <begin position="85"/>
        <end position="95"/>
    </location>
</feature>
<feature type="region of interest" description="Disordered" evidence="1">
    <location>
        <begin position="52"/>
        <end position="95"/>
    </location>
</feature>
<proteinExistence type="predicted"/>
<dbReference type="EMBL" id="JABAIA010000004">
    <property type="protein sequence ID" value="NLR68577.1"/>
    <property type="molecule type" value="Genomic_DNA"/>
</dbReference>
<name>A0A847S702_9BACT</name>
<keyword evidence="3" id="KW-1185">Reference proteome</keyword>
<dbReference type="RefSeq" id="WP_168874544.1">
    <property type="nucleotide sequence ID" value="NZ_JABAIA010000004.1"/>
</dbReference>
<sequence>MKNLPATIGLMIVLFVFFLFQGNADRTLQANPMNQDELVKQAGYQEILQDTFPPRTRDTINPARKMKKEKKEMKEMKKDMKKHQRDSSYKKDSIM</sequence>
<organism evidence="2 3">
    <name type="scientific">Chitinophaga varians</name>
    <dbReference type="NCBI Taxonomy" id="2202339"/>
    <lineage>
        <taxon>Bacteria</taxon>
        <taxon>Pseudomonadati</taxon>
        <taxon>Bacteroidota</taxon>
        <taxon>Chitinophagia</taxon>
        <taxon>Chitinophagales</taxon>
        <taxon>Chitinophagaceae</taxon>
        <taxon>Chitinophaga</taxon>
    </lineage>
</organism>
<protein>
    <submittedName>
        <fullName evidence="2">Uncharacterized protein</fullName>
    </submittedName>
</protein>